<evidence type="ECO:0000259" key="4">
    <source>
        <dbReference type="Pfam" id="PF12706"/>
    </source>
</evidence>
<dbReference type="InterPro" id="IPR001279">
    <property type="entry name" value="Metallo-B-lactamas"/>
</dbReference>
<evidence type="ECO:0000256" key="1">
    <source>
        <dbReference type="ARBA" id="ARBA00034221"/>
    </source>
</evidence>
<dbReference type="PANTHER" id="PTHR42663">
    <property type="entry name" value="HYDROLASE C777.06C-RELATED-RELATED"/>
    <property type="match status" value="1"/>
</dbReference>
<reference evidence="6" key="1">
    <citation type="journal article" date="2019" name="Int. J. Syst. Evol. Microbiol.">
        <title>The Global Catalogue of Microorganisms (GCM) 10K type strain sequencing project: providing services to taxonomists for standard genome sequencing and annotation.</title>
        <authorList>
            <consortium name="The Broad Institute Genomics Platform"/>
            <consortium name="The Broad Institute Genome Sequencing Center for Infectious Disease"/>
            <person name="Wu L."/>
            <person name="Ma J."/>
        </authorList>
    </citation>
    <scope>NUCLEOTIDE SEQUENCE [LARGE SCALE GENOMIC DNA]</scope>
    <source>
        <strain evidence="6">CCUG 49571</strain>
    </source>
</reference>
<protein>
    <submittedName>
        <fullName evidence="5">MBL fold metallo-hydrolase</fullName>
    </submittedName>
</protein>
<keyword evidence="6" id="KW-1185">Reference proteome</keyword>
<organism evidence="5 6">
    <name type="scientific">Cohnella hongkongensis</name>
    <dbReference type="NCBI Taxonomy" id="178337"/>
    <lineage>
        <taxon>Bacteria</taxon>
        <taxon>Bacillati</taxon>
        <taxon>Bacillota</taxon>
        <taxon>Bacilli</taxon>
        <taxon>Bacillales</taxon>
        <taxon>Paenibacillaceae</taxon>
        <taxon>Cohnella</taxon>
    </lineage>
</organism>
<dbReference type="Gene3D" id="3.60.15.10">
    <property type="entry name" value="Ribonuclease Z/Hydroxyacylglutathione hydrolase-like"/>
    <property type="match status" value="1"/>
</dbReference>
<gene>
    <name evidence="5" type="ORF">ACFO3S_10270</name>
</gene>
<dbReference type="Pfam" id="PF12706">
    <property type="entry name" value="Lactamase_B_2"/>
    <property type="match status" value="1"/>
</dbReference>
<dbReference type="PANTHER" id="PTHR42663:SF6">
    <property type="entry name" value="HYDROLASE C777.06C-RELATED"/>
    <property type="match status" value="1"/>
</dbReference>
<evidence type="ECO:0000313" key="5">
    <source>
        <dbReference type="EMBL" id="MFC4598619.1"/>
    </source>
</evidence>
<proteinExistence type="predicted"/>
<dbReference type="SUPFAM" id="SSF56281">
    <property type="entry name" value="Metallo-hydrolase/oxidoreductase"/>
    <property type="match status" value="1"/>
</dbReference>
<dbReference type="EMBL" id="JBHSEP010000006">
    <property type="protein sequence ID" value="MFC4598619.1"/>
    <property type="molecule type" value="Genomic_DNA"/>
</dbReference>
<sequence length="323" mass="36665">MNVWRACQALEDAGADKQREAMDTEMDKLVMQFLGTGAGEGVPTPFCRCAVCENARRKKGKEIRLRSCFRLSEQLLIDFGPDILASCAHLGTDLYEVKHILVTHTHSDHFDISNLFLKPMITRSNGEKLHLYFTGDSARILSAADKMGYDGKEGFFAEHLSRHAVVHTLTFWERTQAGAYGVTPVKGSHRAHFEQNSANYLLELPDGRKLLYALDTGFYSQETLDFLKGHRLNLLIIEATFGSADRGDTPYSHLDARSVNYMLNVLYEQGTLRDGTRVYLSHINQEQNYTHEQMEDLYSRSRTPYPIRVAYDGMVLEEALDLE</sequence>
<evidence type="ECO:0000256" key="3">
    <source>
        <dbReference type="ARBA" id="ARBA00048505"/>
    </source>
</evidence>
<evidence type="ECO:0000313" key="6">
    <source>
        <dbReference type="Proteomes" id="UP001596028"/>
    </source>
</evidence>
<evidence type="ECO:0000256" key="2">
    <source>
        <dbReference type="ARBA" id="ARBA00034301"/>
    </source>
</evidence>
<comment type="function">
    <text evidence="2">Counteracts the endogenous Pycsar antiviral defense system. Phosphodiesterase that enables metal-dependent hydrolysis of host cyclic nucleotide Pycsar defense signals such as cCMP and cUMP.</text>
</comment>
<dbReference type="RefSeq" id="WP_378095062.1">
    <property type="nucleotide sequence ID" value="NZ_JBHSEP010000006.1"/>
</dbReference>
<accession>A0ABV9FEW9</accession>
<name>A0ABV9FEW9_9BACL</name>
<dbReference type="InterPro" id="IPR036866">
    <property type="entry name" value="RibonucZ/Hydroxyglut_hydro"/>
</dbReference>
<dbReference type="Proteomes" id="UP001596028">
    <property type="component" value="Unassembled WGS sequence"/>
</dbReference>
<comment type="catalytic activity">
    <reaction evidence="1">
        <text>3',5'-cyclic CMP + H2O = CMP + H(+)</text>
        <dbReference type="Rhea" id="RHEA:72675"/>
        <dbReference type="ChEBI" id="CHEBI:15377"/>
        <dbReference type="ChEBI" id="CHEBI:15378"/>
        <dbReference type="ChEBI" id="CHEBI:58003"/>
        <dbReference type="ChEBI" id="CHEBI:60377"/>
    </reaction>
    <physiologicalReaction direction="left-to-right" evidence="1">
        <dbReference type="Rhea" id="RHEA:72676"/>
    </physiologicalReaction>
</comment>
<feature type="domain" description="Metallo-beta-lactamase" evidence="4">
    <location>
        <begin position="75"/>
        <end position="256"/>
    </location>
</feature>
<comment type="catalytic activity">
    <reaction evidence="3">
        <text>3',5'-cyclic UMP + H2O = UMP + H(+)</text>
        <dbReference type="Rhea" id="RHEA:70575"/>
        <dbReference type="ChEBI" id="CHEBI:15377"/>
        <dbReference type="ChEBI" id="CHEBI:15378"/>
        <dbReference type="ChEBI" id="CHEBI:57865"/>
        <dbReference type="ChEBI" id="CHEBI:184387"/>
    </reaction>
    <physiologicalReaction direction="left-to-right" evidence="3">
        <dbReference type="Rhea" id="RHEA:70576"/>
    </physiologicalReaction>
</comment>
<comment type="caution">
    <text evidence="5">The sequence shown here is derived from an EMBL/GenBank/DDBJ whole genome shotgun (WGS) entry which is preliminary data.</text>
</comment>